<keyword evidence="3" id="KW-1185">Reference proteome</keyword>
<accession>A0ABR3Y806</accession>
<feature type="region of interest" description="Disordered" evidence="1">
    <location>
        <begin position="102"/>
        <end position="125"/>
    </location>
</feature>
<evidence type="ECO:0000313" key="2">
    <source>
        <dbReference type="EMBL" id="KAL1884193.1"/>
    </source>
</evidence>
<evidence type="ECO:0000256" key="1">
    <source>
        <dbReference type="SAM" id="MobiDB-lite"/>
    </source>
</evidence>
<gene>
    <name evidence="2" type="ORF">VTK73DRAFT_5329</name>
</gene>
<organism evidence="2 3">
    <name type="scientific">Phialemonium thermophilum</name>
    <dbReference type="NCBI Taxonomy" id="223376"/>
    <lineage>
        <taxon>Eukaryota</taxon>
        <taxon>Fungi</taxon>
        <taxon>Dikarya</taxon>
        <taxon>Ascomycota</taxon>
        <taxon>Pezizomycotina</taxon>
        <taxon>Sordariomycetes</taxon>
        <taxon>Sordariomycetidae</taxon>
        <taxon>Cephalothecales</taxon>
        <taxon>Cephalothecaceae</taxon>
        <taxon>Phialemonium</taxon>
    </lineage>
</organism>
<name>A0ABR3Y806_9PEZI</name>
<proteinExistence type="predicted"/>
<dbReference type="EMBL" id="JAZHXJ010000003">
    <property type="protein sequence ID" value="KAL1884193.1"/>
    <property type="molecule type" value="Genomic_DNA"/>
</dbReference>
<dbReference type="Proteomes" id="UP001586593">
    <property type="component" value="Unassembled WGS sequence"/>
</dbReference>
<sequence>MAPGLQTEQNPAETQEHIPMADRLNLVSWGNGSVPSLPSVDEGSDNVSITSHLVSMNSAEETFKLTSEYSCHGQGNLEEEVASLKSSTMSVRSSIYEHVEENGRTYHRYKQGSKDDVPNRRTCSP</sequence>
<reference evidence="2 3" key="1">
    <citation type="journal article" date="2024" name="Commun. Biol.">
        <title>Comparative genomic analysis of thermophilic fungi reveals convergent evolutionary adaptations and gene losses.</title>
        <authorList>
            <person name="Steindorff A.S."/>
            <person name="Aguilar-Pontes M.V."/>
            <person name="Robinson A.J."/>
            <person name="Andreopoulos B."/>
            <person name="LaButti K."/>
            <person name="Kuo A."/>
            <person name="Mondo S."/>
            <person name="Riley R."/>
            <person name="Otillar R."/>
            <person name="Haridas S."/>
            <person name="Lipzen A."/>
            <person name="Grimwood J."/>
            <person name="Schmutz J."/>
            <person name="Clum A."/>
            <person name="Reid I.D."/>
            <person name="Moisan M.C."/>
            <person name="Butler G."/>
            <person name="Nguyen T.T.M."/>
            <person name="Dewar K."/>
            <person name="Conant G."/>
            <person name="Drula E."/>
            <person name="Henrissat B."/>
            <person name="Hansel C."/>
            <person name="Singer S."/>
            <person name="Hutchinson M.I."/>
            <person name="de Vries R.P."/>
            <person name="Natvig D.O."/>
            <person name="Powell A.J."/>
            <person name="Tsang A."/>
            <person name="Grigoriev I.V."/>
        </authorList>
    </citation>
    <scope>NUCLEOTIDE SEQUENCE [LARGE SCALE GENOMIC DNA]</scope>
    <source>
        <strain evidence="2 3">ATCC 24622</strain>
    </source>
</reference>
<comment type="caution">
    <text evidence="2">The sequence shown here is derived from an EMBL/GenBank/DDBJ whole genome shotgun (WGS) entry which is preliminary data.</text>
</comment>
<evidence type="ECO:0000313" key="3">
    <source>
        <dbReference type="Proteomes" id="UP001586593"/>
    </source>
</evidence>
<protein>
    <submittedName>
        <fullName evidence="2">Uncharacterized protein</fullName>
    </submittedName>
</protein>